<evidence type="ECO:0000259" key="3">
    <source>
        <dbReference type="SMART" id="SM00932"/>
    </source>
</evidence>
<dbReference type="Proteomes" id="UP000002009">
    <property type="component" value="Chromosome 14"/>
</dbReference>
<feature type="domain" description="Scaffold protein Nfu/NifU N-terminal" evidence="3">
    <location>
        <begin position="96"/>
        <end position="183"/>
    </location>
</feature>
<evidence type="ECO:0000256" key="2">
    <source>
        <dbReference type="ARBA" id="ARBA00006420"/>
    </source>
</evidence>
<comment type="similarity">
    <text evidence="2">Belongs to the NifU family.</text>
</comment>
<keyword evidence="5" id="KW-1185">Reference proteome</keyword>
<comment type="function">
    <text evidence="1">Molecular scaffold for [Fe-S] cluster assembly of mitochondrial iron-sulfur proteins.</text>
</comment>
<dbReference type="GO" id="GO:0005739">
    <property type="term" value="C:mitochondrion"/>
    <property type="evidence" value="ECO:0007669"/>
    <property type="project" value="TreeGrafter"/>
</dbReference>
<dbReference type="GO" id="GO:0016226">
    <property type="term" value="P:iron-sulfur cluster assembly"/>
    <property type="evidence" value="ECO:0007669"/>
    <property type="project" value="InterPro"/>
</dbReference>
<evidence type="ECO:0000256" key="1">
    <source>
        <dbReference type="ARBA" id="ARBA00002175"/>
    </source>
</evidence>
<dbReference type="GO" id="GO:0051536">
    <property type="term" value="F:iron-sulfur cluster binding"/>
    <property type="evidence" value="ECO:0007669"/>
    <property type="project" value="InterPro"/>
</dbReference>
<dbReference type="InterPro" id="IPR001075">
    <property type="entry name" value="NIF_FeS_clus_asmbl_NifU_C"/>
</dbReference>
<dbReference type="GeneID" id="8249168"/>
<dbReference type="Gene3D" id="3.30.300.130">
    <property type="entry name" value="Fe-S cluster assembly (FSCA)"/>
    <property type="match status" value="1"/>
</dbReference>
<dbReference type="KEGG" id="mis:MICPUN_109503"/>
<dbReference type="EMBL" id="CP001332">
    <property type="protein sequence ID" value="ACO67497.1"/>
    <property type="molecule type" value="Genomic_DNA"/>
</dbReference>
<reference evidence="4 5" key="1">
    <citation type="journal article" date="2009" name="Science">
        <title>Green evolution and dynamic adaptations revealed by genomes of the marine picoeukaryotes Micromonas.</title>
        <authorList>
            <person name="Worden A.Z."/>
            <person name="Lee J.H."/>
            <person name="Mock T."/>
            <person name="Rouze P."/>
            <person name="Simmons M.P."/>
            <person name="Aerts A.L."/>
            <person name="Allen A.E."/>
            <person name="Cuvelier M.L."/>
            <person name="Derelle E."/>
            <person name="Everett M.V."/>
            <person name="Foulon E."/>
            <person name="Grimwood J."/>
            <person name="Gundlach H."/>
            <person name="Henrissat B."/>
            <person name="Napoli C."/>
            <person name="McDonald S.M."/>
            <person name="Parker M.S."/>
            <person name="Rombauts S."/>
            <person name="Salamov A."/>
            <person name="Von Dassow P."/>
            <person name="Badger J.H."/>
            <person name="Coutinho P.M."/>
            <person name="Demir E."/>
            <person name="Dubchak I."/>
            <person name="Gentemann C."/>
            <person name="Eikrem W."/>
            <person name="Gready J.E."/>
            <person name="John U."/>
            <person name="Lanier W."/>
            <person name="Lindquist E.A."/>
            <person name="Lucas S."/>
            <person name="Mayer K.F."/>
            <person name="Moreau H."/>
            <person name="Not F."/>
            <person name="Otillar R."/>
            <person name="Panaud O."/>
            <person name="Pangilinan J."/>
            <person name="Paulsen I."/>
            <person name="Piegu B."/>
            <person name="Poliakov A."/>
            <person name="Robbens S."/>
            <person name="Schmutz J."/>
            <person name="Toulza E."/>
            <person name="Wyss T."/>
            <person name="Zelensky A."/>
            <person name="Zhou K."/>
            <person name="Armbrust E.V."/>
            <person name="Bhattacharya D."/>
            <person name="Goodenough U.W."/>
            <person name="Van de Peer Y."/>
            <person name="Grigoriev I.V."/>
        </authorList>
    </citation>
    <scope>NUCLEOTIDE SEQUENCE [LARGE SCALE GENOMIC DNA]</scope>
    <source>
        <strain evidence="5">RCC299 / NOUM17</strain>
    </source>
</reference>
<gene>
    <name evidence="4" type="ORF">MICPUN_109503</name>
</gene>
<dbReference type="InterPro" id="IPR014824">
    <property type="entry name" value="Nfu/NifU_N"/>
</dbReference>
<sequence length="298" mass="31328">MSRRSASKLTALAARVASSSSSSPAGGVASSPSGFNRAAAALLAGAPARRGAPGSSPWGAVGGATRAVSFGALVAPRGGFAQQPHGLHHHRRGIFIQTQTTPNPASLMFMPGKPVYEEGGTKNFANPREGMASPLAKKLFLIDGVTSVFFGQDFVTVTKSEEHEWGTLKPEVFAAIMDYYASGEPIITDEAELANAGTAITEDDDEIVAMIKELLETRIRPAVAEDGGDIVFKGWNADTGVVTVKMQGACDGCPSSSVTLKSGIENMLRHYVPEVNSVEQEVEEGEGMDLLDMATMNR</sequence>
<dbReference type="InterPro" id="IPR034904">
    <property type="entry name" value="FSCA_dom_sf"/>
</dbReference>
<dbReference type="GO" id="GO:0005506">
    <property type="term" value="F:iron ion binding"/>
    <property type="evidence" value="ECO:0007669"/>
    <property type="project" value="InterPro"/>
</dbReference>
<dbReference type="OMA" id="AIMEHYM"/>
<name>C1EHF7_MICCC</name>
<dbReference type="PANTHER" id="PTHR11178:SF1">
    <property type="entry name" value="NFU1 IRON-SULFUR CLUSTER SCAFFOLD HOMOLOG, MITOCHONDRIAL"/>
    <property type="match status" value="1"/>
</dbReference>
<accession>C1EHF7</accession>
<dbReference type="AlphaFoldDB" id="C1EHF7"/>
<dbReference type="SUPFAM" id="SSF117916">
    <property type="entry name" value="Fe-S cluster assembly (FSCA) domain-like"/>
    <property type="match status" value="1"/>
</dbReference>
<dbReference type="FunCoup" id="C1EHF7">
    <property type="interactions" value="1799"/>
</dbReference>
<dbReference type="Pfam" id="PF01106">
    <property type="entry name" value="NifU"/>
    <property type="match status" value="1"/>
</dbReference>
<dbReference type="FunFam" id="3.30.1370.70:FF:000001">
    <property type="entry name" value="NifU-like protein 4, mitochondrial"/>
    <property type="match status" value="1"/>
</dbReference>
<dbReference type="STRING" id="296587.C1EHF7"/>
<dbReference type="FunFam" id="3.30.300.130:FF:000001">
    <property type="entry name" value="NFU1 iron-sulfur cluster scaffold"/>
    <property type="match status" value="1"/>
</dbReference>
<evidence type="ECO:0000313" key="4">
    <source>
        <dbReference type="EMBL" id="ACO67497.1"/>
    </source>
</evidence>
<dbReference type="SUPFAM" id="SSF110836">
    <property type="entry name" value="Hypothetical protein SAV1430"/>
    <property type="match status" value="1"/>
</dbReference>
<dbReference type="Gene3D" id="3.30.1370.70">
    <property type="entry name" value="Scaffold protein Nfu/NifU, N-terminal domain"/>
    <property type="match status" value="1"/>
</dbReference>
<dbReference type="OrthoDB" id="565552at2759"/>
<dbReference type="PANTHER" id="PTHR11178">
    <property type="entry name" value="IRON-SULFUR CLUSTER SCAFFOLD PROTEIN NFU-RELATED"/>
    <property type="match status" value="1"/>
</dbReference>
<dbReference type="SMART" id="SM00932">
    <property type="entry name" value="Nfu_N"/>
    <property type="match status" value="1"/>
</dbReference>
<proteinExistence type="inferred from homology"/>
<dbReference type="InterPro" id="IPR036498">
    <property type="entry name" value="Nfu/NifU_N_sf"/>
</dbReference>
<dbReference type="Pfam" id="PF08712">
    <property type="entry name" value="Nfu_N"/>
    <property type="match status" value="1"/>
</dbReference>
<protein>
    <recommendedName>
        <fullName evidence="3">Scaffold protein Nfu/NifU N-terminal domain-containing protein</fullName>
    </recommendedName>
</protein>
<evidence type="ECO:0000313" key="5">
    <source>
        <dbReference type="Proteomes" id="UP000002009"/>
    </source>
</evidence>
<dbReference type="InParanoid" id="C1EHF7"/>
<dbReference type="RefSeq" id="XP_002506239.1">
    <property type="nucleotide sequence ID" value="XM_002506193.1"/>
</dbReference>
<dbReference type="eggNOG" id="KOG2358">
    <property type="taxonomic scope" value="Eukaryota"/>
</dbReference>
<organism evidence="4 5">
    <name type="scientific">Micromonas commoda (strain RCC299 / NOUM17 / CCMP2709)</name>
    <name type="common">Picoplanktonic green alga</name>
    <dbReference type="NCBI Taxonomy" id="296587"/>
    <lineage>
        <taxon>Eukaryota</taxon>
        <taxon>Viridiplantae</taxon>
        <taxon>Chlorophyta</taxon>
        <taxon>Mamiellophyceae</taxon>
        <taxon>Mamiellales</taxon>
        <taxon>Mamiellaceae</taxon>
        <taxon>Micromonas</taxon>
    </lineage>
</organism>